<name>A0A318ZQZ0_9EURO</name>
<evidence type="ECO:0000313" key="2">
    <source>
        <dbReference type="EMBL" id="PYH49065.1"/>
    </source>
</evidence>
<feature type="chain" id="PRO_5016278991" description="C2H2-type domain-containing protein" evidence="1">
    <location>
        <begin position="22"/>
        <end position="89"/>
    </location>
</feature>
<evidence type="ECO:0008006" key="4">
    <source>
        <dbReference type="Google" id="ProtNLM"/>
    </source>
</evidence>
<evidence type="ECO:0000313" key="3">
    <source>
        <dbReference type="Proteomes" id="UP000248349"/>
    </source>
</evidence>
<dbReference type="AlphaFoldDB" id="A0A318ZQZ0"/>
<dbReference type="RefSeq" id="XP_025435047.1">
    <property type="nucleotide sequence ID" value="XM_025570384.1"/>
</dbReference>
<feature type="signal peptide" evidence="1">
    <location>
        <begin position="1"/>
        <end position="21"/>
    </location>
</feature>
<accession>A0A318ZQZ0</accession>
<keyword evidence="1" id="KW-0732">Signal</keyword>
<keyword evidence="3" id="KW-1185">Reference proteome</keyword>
<evidence type="ECO:0000256" key="1">
    <source>
        <dbReference type="SAM" id="SignalP"/>
    </source>
</evidence>
<sequence length="89" mass="10192">MQGLKCVWVFVLLIWAWPGFSCVLKWRCSCGNAYGVRSRHGLHQGVCTHYTVHSRVRAWEGMFRMRLILTLILIHKYVCGVGGKVQATN</sequence>
<dbReference type="EMBL" id="KZ821220">
    <property type="protein sequence ID" value="PYH49065.1"/>
    <property type="molecule type" value="Genomic_DNA"/>
</dbReference>
<protein>
    <recommendedName>
        <fullName evidence="4">C2H2-type domain-containing protein</fullName>
    </recommendedName>
</protein>
<organism evidence="2 3">
    <name type="scientific">Aspergillus saccharolyticus JOP 1030-1</name>
    <dbReference type="NCBI Taxonomy" id="1450539"/>
    <lineage>
        <taxon>Eukaryota</taxon>
        <taxon>Fungi</taxon>
        <taxon>Dikarya</taxon>
        <taxon>Ascomycota</taxon>
        <taxon>Pezizomycotina</taxon>
        <taxon>Eurotiomycetes</taxon>
        <taxon>Eurotiomycetidae</taxon>
        <taxon>Eurotiales</taxon>
        <taxon>Aspergillaceae</taxon>
        <taxon>Aspergillus</taxon>
        <taxon>Aspergillus subgen. Circumdati</taxon>
    </lineage>
</organism>
<dbReference type="GeneID" id="37071612"/>
<dbReference type="Proteomes" id="UP000248349">
    <property type="component" value="Unassembled WGS sequence"/>
</dbReference>
<reference evidence="2 3" key="1">
    <citation type="submission" date="2016-12" db="EMBL/GenBank/DDBJ databases">
        <title>The genomes of Aspergillus section Nigri reveals drivers in fungal speciation.</title>
        <authorList>
            <consortium name="DOE Joint Genome Institute"/>
            <person name="Vesth T.C."/>
            <person name="Nybo J."/>
            <person name="Theobald S."/>
            <person name="Brandl J."/>
            <person name="Frisvad J.C."/>
            <person name="Nielsen K.F."/>
            <person name="Lyhne E.K."/>
            <person name="Kogle M.E."/>
            <person name="Kuo A."/>
            <person name="Riley R."/>
            <person name="Clum A."/>
            <person name="Nolan M."/>
            <person name="Lipzen A."/>
            <person name="Salamov A."/>
            <person name="Henrissat B."/>
            <person name="Wiebenga A."/>
            <person name="De Vries R.P."/>
            <person name="Grigoriev I.V."/>
            <person name="Mortensen U.H."/>
            <person name="Andersen M.R."/>
            <person name="Baker S.E."/>
        </authorList>
    </citation>
    <scope>NUCLEOTIDE SEQUENCE [LARGE SCALE GENOMIC DNA]</scope>
    <source>
        <strain evidence="2 3">JOP 1030-1</strain>
    </source>
</reference>
<proteinExistence type="predicted"/>
<gene>
    <name evidence="2" type="ORF">BP01DRAFT_120243</name>
</gene>